<dbReference type="VEuPathDB" id="FungiDB:RhiirFUN_018488"/>
<sequence>MLHSRPRHVKTTLEIKNFIQDNLNCSVSEIFHQIQENHINGYENITVQQYYYWWSIESHKTYCCDPDPLLSTKYLLEEFNQEIILDNLNTSMPALGFLTVLFYQLLYNKFDAIEIDATYNTNNLAWELYAIMGVIDGTGFPLSYLLISTGKNRNITGVLIQWMQALKERNLKDIPYILTDKDFAEINAAQTVWPEAHLQLCVWHIQRAIKQRLSSNKTSSYHSYNPKIAHKECSTIDPNWRIVNNSNSGSFCPLNLRETVINLIKDHSNRHMLLPKLDGTFTANADEIWKECVGEMIQFCKNNDLLRLWIYFWKEWYSKGKWILWARAANKNVSHIKTTMVVESHWRHIKHDHLYKFHKPRVDHLCFILVKKVINQQLYRIQLLQQRRYSVPWRKDFKKEWKQHEKKPTQLNGKYLTDTAKWICSCPAYIKSRFFLCKHLVNSVEKVDGIFFKKVSGLLFLYSYSTISNIYYLFKGTEKWKLSINFLL</sequence>
<dbReference type="PANTHER" id="PTHR31569">
    <property type="entry name" value="SWIM-TYPE DOMAIN-CONTAINING PROTEIN"/>
    <property type="match status" value="1"/>
</dbReference>
<dbReference type="InterPro" id="IPR007527">
    <property type="entry name" value="Znf_SWIM"/>
</dbReference>
<organism evidence="1 2">
    <name type="scientific">Rhizophagus irregularis</name>
    <dbReference type="NCBI Taxonomy" id="588596"/>
    <lineage>
        <taxon>Eukaryota</taxon>
        <taxon>Fungi</taxon>
        <taxon>Fungi incertae sedis</taxon>
        <taxon>Mucoromycota</taxon>
        <taxon>Glomeromycotina</taxon>
        <taxon>Glomeromycetes</taxon>
        <taxon>Glomerales</taxon>
        <taxon>Glomeraceae</taxon>
        <taxon>Rhizophagus</taxon>
    </lineage>
</organism>
<dbReference type="OrthoDB" id="2401469at2759"/>
<dbReference type="InterPro" id="IPR052579">
    <property type="entry name" value="Zinc_finger_SWIM"/>
</dbReference>
<gene>
    <name evidence="1" type="ORF">RhiirA1_504446</name>
</gene>
<name>A0A2I1F627_9GLOM</name>
<proteinExistence type="predicted"/>
<dbReference type="GO" id="GO:0008270">
    <property type="term" value="F:zinc ion binding"/>
    <property type="evidence" value="ECO:0007669"/>
    <property type="project" value="InterPro"/>
</dbReference>
<evidence type="ECO:0000313" key="2">
    <source>
        <dbReference type="Proteomes" id="UP000232688"/>
    </source>
</evidence>
<protein>
    <submittedName>
        <fullName evidence="1">Uncharacterized protein</fullName>
    </submittedName>
</protein>
<dbReference type="PANTHER" id="PTHR31569:SF4">
    <property type="entry name" value="SWIM-TYPE DOMAIN-CONTAINING PROTEIN"/>
    <property type="match status" value="1"/>
</dbReference>
<dbReference type="PROSITE" id="PS50966">
    <property type="entry name" value="ZF_SWIM"/>
    <property type="match status" value="1"/>
</dbReference>
<dbReference type="VEuPathDB" id="FungiDB:FUN_005557"/>
<dbReference type="InterPro" id="IPR018289">
    <property type="entry name" value="MULE_transposase_dom"/>
</dbReference>
<dbReference type="Proteomes" id="UP000232688">
    <property type="component" value="Unassembled WGS sequence"/>
</dbReference>
<dbReference type="Pfam" id="PF10551">
    <property type="entry name" value="MULE"/>
    <property type="match status" value="1"/>
</dbReference>
<reference evidence="1 2" key="1">
    <citation type="submission" date="2017-10" db="EMBL/GenBank/DDBJ databases">
        <title>Extensive intraspecific genome diversity in a model arbuscular mycorrhizal fungus.</title>
        <authorList>
            <person name="Chen E.C.H."/>
            <person name="Morin E."/>
            <person name="Baudet D."/>
            <person name="Noel J."/>
            <person name="Ndikumana S."/>
            <person name="Charron P."/>
            <person name="St-Onge C."/>
            <person name="Giorgi J."/>
            <person name="Grigoriev I.V."/>
            <person name="Roux C."/>
            <person name="Martin F.M."/>
            <person name="Corradi N."/>
        </authorList>
    </citation>
    <scope>NUCLEOTIDE SEQUENCE [LARGE SCALE GENOMIC DNA]</scope>
    <source>
        <strain evidence="1 2">A1</strain>
    </source>
</reference>
<reference evidence="1 2" key="2">
    <citation type="submission" date="2017-10" db="EMBL/GenBank/DDBJ databases">
        <title>Genome analyses suggest a sexual origin of heterokaryosis in a supposedly ancient asexual fungus.</title>
        <authorList>
            <person name="Corradi N."/>
            <person name="Sedzielewska K."/>
            <person name="Noel J."/>
            <person name="Charron P."/>
            <person name="Farinelli L."/>
            <person name="Marton T."/>
            <person name="Kruger M."/>
            <person name="Pelin A."/>
            <person name="Brachmann A."/>
            <person name="Corradi N."/>
        </authorList>
    </citation>
    <scope>NUCLEOTIDE SEQUENCE [LARGE SCALE GENOMIC DNA]</scope>
    <source>
        <strain evidence="1 2">A1</strain>
    </source>
</reference>
<evidence type="ECO:0000313" key="1">
    <source>
        <dbReference type="EMBL" id="PKC69477.1"/>
    </source>
</evidence>
<accession>A0A2I1F627</accession>
<dbReference type="VEuPathDB" id="FungiDB:RhiirA1_504446"/>
<dbReference type="EMBL" id="LLXH01000277">
    <property type="protein sequence ID" value="PKC69477.1"/>
    <property type="molecule type" value="Genomic_DNA"/>
</dbReference>
<comment type="caution">
    <text evidence="1">The sequence shown here is derived from an EMBL/GenBank/DDBJ whole genome shotgun (WGS) entry which is preliminary data.</text>
</comment>
<dbReference type="AlphaFoldDB" id="A0A2I1F627"/>